<dbReference type="OrthoDB" id="3626700at2"/>
<keyword evidence="2" id="KW-1185">Reference proteome</keyword>
<evidence type="ECO:0000313" key="2">
    <source>
        <dbReference type="Proteomes" id="UP000292003"/>
    </source>
</evidence>
<reference evidence="1 2" key="1">
    <citation type="submission" date="2019-02" db="EMBL/GenBank/DDBJ databases">
        <title>Draft genome sequence of Amycolatopsis sp. 8-3EHSu isolated from roots of Suaeda maritima.</title>
        <authorList>
            <person name="Duangmal K."/>
            <person name="Chantavorakit T."/>
        </authorList>
    </citation>
    <scope>NUCLEOTIDE SEQUENCE [LARGE SCALE GENOMIC DNA]</scope>
    <source>
        <strain evidence="1 2">8-3EHSu</strain>
    </source>
</reference>
<dbReference type="Proteomes" id="UP000292003">
    <property type="component" value="Unassembled WGS sequence"/>
</dbReference>
<evidence type="ECO:0008006" key="3">
    <source>
        <dbReference type="Google" id="ProtNLM"/>
    </source>
</evidence>
<dbReference type="AlphaFoldDB" id="A0A4Q7JD12"/>
<name>A0A4Q7JD12_9PSEU</name>
<proteinExistence type="predicted"/>
<protein>
    <recommendedName>
        <fullName evidence="3">GerMN domain-containing protein</fullName>
    </recommendedName>
</protein>
<sequence length="153" mass="15508">MRRLIILAALVTAGCGIQPTGVLDGGEAPTGVAPGVTLYFVDGRGELRPNLTESGELGDVAGALDLLLRTSDPPGLRSDLRRVSSLGPKVTVAGDTITVALPLAPGEVGPRGVDQVTCTAAGVRRQAGAREPVTVVVSFTDGSDGGPRTCPPR</sequence>
<comment type="caution">
    <text evidence="1">The sequence shown here is derived from an EMBL/GenBank/DDBJ whole genome shotgun (WGS) entry which is preliminary data.</text>
</comment>
<dbReference type="RefSeq" id="WP_130473359.1">
    <property type="nucleotide sequence ID" value="NZ_SFCC01000001.1"/>
</dbReference>
<dbReference type="EMBL" id="SFCC01000001">
    <property type="protein sequence ID" value="RZQ65791.1"/>
    <property type="molecule type" value="Genomic_DNA"/>
</dbReference>
<dbReference type="PROSITE" id="PS51257">
    <property type="entry name" value="PROKAR_LIPOPROTEIN"/>
    <property type="match status" value="1"/>
</dbReference>
<organism evidence="1 2">
    <name type="scientific">Amycolatopsis suaedae</name>
    <dbReference type="NCBI Taxonomy" id="2510978"/>
    <lineage>
        <taxon>Bacteria</taxon>
        <taxon>Bacillati</taxon>
        <taxon>Actinomycetota</taxon>
        <taxon>Actinomycetes</taxon>
        <taxon>Pseudonocardiales</taxon>
        <taxon>Pseudonocardiaceae</taxon>
        <taxon>Amycolatopsis</taxon>
    </lineage>
</organism>
<accession>A0A4Q7JD12</accession>
<gene>
    <name evidence="1" type="ORF">EWH70_01520</name>
</gene>
<evidence type="ECO:0000313" key="1">
    <source>
        <dbReference type="EMBL" id="RZQ65791.1"/>
    </source>
</evidence>